<dbReference type="PANTHER" id="PTHR24118:SF99">
    <property type="entry name" value="POTE ANKYRIN DOMAIN FAMILY MEMBER 3C-RELATED"/>
    <property type="match status" value="1"/>
</dbReference>
<keyword evidence="2" id="KW-1185">Reference proteome</keyword>
<dbReference type="STRING" id="1754192.A0A1Y1WGM6"/>
<dbReference type="Gene3D" id="1.25.40.20">
    <property type="entry name" value="Ankyrin repeat-containing domain"/>
    <property type="match status" value="3"/>
</dbReference>
<accession>A0A1Y1WGM6</accession>
<organism evidence="1 2">
    <name type="scientific">Anaeromyces robustus</name>
    <dbReference type="NCBI Taxonomy" id="1754192"/>
    <lineage>
        <taxon>Eukaryota</taxon>
        <taxon>Fungi</taxon>
        <taxon>Fungi incertae sedis</taxon>
        <taxon>Chytridiomycota</taxon>
        <taxon>Chytridiomycota incertae sedis</taxon>
        <taxon>Neocallimastigomycetes</taxon>
        <taxon>Neocallimastigales</taxon>
        <taxon>Neocallimastigaceae</taxon>
        <taxon>Anaeromyces</taxon>
    </lineage>
</organism>
<proteinExistence type="predicted"/>
<dbReference type="OrthoDB" id="10040922at2759"/>
<reference evidence="1 2" key="2">
    <citation type="submission" date="2016-08" db="EMBL/GenBank/DDBJ databases">
        <title>Pervasive Adenine N6-methylation of Active Genes in Fungi.</title>
        <authorList>
            <consortium name="DOE Joint Genome Institute"/>
            <person name="Mondo S.J."/>
            <person name="Dannebaum R.O."/>
            <person name="Kuo R.C."/>
            <person name="Labutti K."/>
            <person name="Haridas S."/>
            <person name="Kuo A."/>
            <person name="Salamov A."/>
            <person name="Ahrendt S.R."/>
            <person name="Lipzen A."/>
            <person name="Sullivan W."/>
            <person name="Andreopoulos W.B."/>
            <person name="Clum A."/>
            <person name="Lindquist E."/>
            <person name="Daum C."/>
            <person name="Ramamoorthy G.K."/>
            <person name="Gryganskyi A."/>
            <person name="Culley D."/>
            <person name="Magnuson J.K."/>
            <person name="James T.Y."/>
            <person name="O'Malley M.A."/>
            <person name="Stajich J.E."/>
            <person name="Spatafora J.W."/>
            <person name="Visel A."/>
            <person name="Grigoriev I.V."/>
        </authorList>
    </citation>
    <scope>NUCLEOTIDE SEQUENCE [LARGE SCALE GENOMIC DNA]</scope>
    <source>
        <strain evidence="1 2">S4</strain>
    </source>
</reference>
<reference evidence="1 2" key="1">
    <citation type="submission" date="2016-08" db="EMBL/GenBank/DDBJ databases">
        <title>A Parts List for Fungal Cellulosomes Revealed by Comparative Genomics.</title>
        <authorList>
            <consortium name="DOE Joint Genome Institute"/>
            <person name="Haitjema C.H."/>
            <person name="Gilmore S.P."/>
            <person name="Henske J.K."/>
            <person name="Solomon K.V."/>
            <person name="De Groot R."/>
            <person name="Kuo A."/>
            <person name="Mondo S.J."/>
            <person name="Salamov A.A."/>
            <person name="Labutti K."/>
            <person name="Zhao Z."/>
            <person name="Chiniquy J."/>
            <person name="Barry K."/>
            <person name="Brewer H.M."/>
            <person name="Purvine S.O."/>
            <person name="Wright A.T."/>
            <person name="Boxma B."/>
            <person name="Van Alen T."/>
            <person name="Hackstein J.H."/>
            <person name="Baker S.E."/>
            <person name="Grigoriev I.V."/>
            <person name="O'Malley M.A."/>
        </authorList>
    </citation>
    <scope>NUCLEOTIDE SEQUENCE [LARGE SCALE GENOMIC DNA]</scope>
    <source>
        <strain evidence="1 2">S4</strain>
    </source>
</reference>
<dbReference type="SMART" id="SM00248">
    <property type="entry name" value="ANK"/>
    <property type="match status" value="7"/>
</dbReference>
<dbReference type="AlphaFoldDB" id="A0A1Y1WGM6"/>
<protein>
    <submittedName>
        <fullName evidence="1">Ankyrin</fullName>
    </submittedName>
</protein>
<gene>
    <name evidence="1" type="ORF">BCR32DRAFT_330051</name>
</gene>
<sequence length="588" mass="69215">MEYQEFEKKLISDLLKNNKKCYDKINDNKLIVEKYLQNTEKPFYIEEIVKKFNNIIINDLKKFSLIQDVLNHELFKDVLAEFRKSDVLIRAIKEKKTNAVKWLMTMDMDYCSQDENGVTALMQATNDSSFLFVVKEILRINKDVINITDNDGNTALFYSNDKDSFSLLCEAKPNLNHINNNGDTPFIKCCKKKLCPNFNYLLENVDDINYVNKKGKTALMYLVEHGNHNELSLLCRKKPKINYKNQNNETAVSILIKKFKEIYDNNYYISIEDYAFTMDTLISNGCNFNIPIDKEGNTPIMFFIMAGDYFATTLLLENYKRLDLSIKNEHGINASYLVFSIYPAELKLKRKIFNFNTFDYDFVDNDKNTMVMHFLVRGKVDEDFKTLLERKKIKSNEVNNKNENALIIATKLGLLRKCECLFESNDVNQQDYLGNTALYYAIKLKDRRGINMLRYYKADPNIKNYQGVSALDIANESQEEFISEALKNPVKPEQMDELIKKEGKSFIFEKKKTTDEKLVDYIMEYQVKNYKQEYEYCIKNKKRSYTGTAFSEEMLHLSALCYMRLYSVHIPNRITYEKERKKEKRNRL</sequence>
<dbReference type="PANTHER" id="PTHR24118">
    <property type="entry name" value="POTE ANKYRIN DOMAIN"/>
    <property type="match status" value="1"/>
</dbReference>
<dbReference type="Pfam" id="PF12796">
    <property type="entry name" value="Ank_2"/>
    <property type="match status" value="2"/>
</dbReference>
<comment type="caution">
    <text evidence="1">The sequence shown here is derived from an EMBL/GenBank/DDBJ whole genome shotgun (WGS) entry which is preliminary data.</text>
</comment>
<evidence type="ECO:0000313" key="1">
    <source>
        <dbReference type="EMBL" id="ORX72545.1"/>
    </source>
</evidence>
<dbReference type="InterPro" id="IPR036770">
    <property type="entry name" value="Ankyrin_rpt-contain_sf"/>
</dbReference>
<dbReference type="EMBL" id="MCFG01000396">
    <property type="protein sequence ID" value="ORX72545.1"/>
    <property type="molecule type" value="Genomic_DNA"/>
</dbReference>
<evidence type="ECO:0000313" key="2">
    <source>
        <dbReference type="Proteomes" id="UP000193944"/>
    </source>
</evidence>
<dbReference type="SUPFAM" id="SSF48403">
    <property type="entry name" value="Ankyrin repeat"/>
    <property type="match status" value="1"/>
</dbReference>
<dbReference type="InterPro" id="IPR002110">
    <property type="entry name" value="Ankyrin_rpt"/>
</dbReference>
<dbReference type="Proteomes" id="UP000193944">
    <property type="component" value="Unassembled WGS sequence"/>
</dbReference>
<name>A0A1Y1WGM6_9FUNG</name>